<dbReference type="Gene3D" id="3.40.50.1110">
    <property type="entry name" value="SGNH hydrolase"/>
    <property type="match status" value="1"/>
</dbReference>
<name>A0A3B1DXZ6_9ZZZZ</name>
<feature type="region of interest" description="Disordered" evidence="1">
    <location>
        <begin position="416"/>
        <end position="444"/>
    </location>
</feature>
<dbReference type="CDD" id="cd01834">
    <property type="entry name" value="SGNH_hydrolase_like_2"/>
    <property type="match status" value="1"/>
</dbReference>
<dbReference type="PANTHER" id="PTHR30383">
    <property type="entry name" value="THIOESTERASE 1/PROTEASE 1/LYSOPHOSPHOLIPASE L1"/>
    <property type="match status" value="1"/>
</dbReference>
<dbReference type="SUPFAM" id="SSF52266">
    <property type="entry name" value="SGNH hydrolase"/>
    <property type="match status" value="1"/>
</dbReference>
<sequence>MNRLTKYLLAMLLLCLMGNIAVAEEAKKFLLKGNETVIFFGDSITQNGAYVNYFEAYLLTRFPNKRFRVINHGISSETISGTSEENHKPPRPWAHNRFERDVTKWKPDFVISCFGMNDGNYRPPDKARYKKYQAGNHRLIQRVRDEAKSKLIIMTSPPYDPYQRKVSDPKAKIFYYGFAAIDYDETLKQYSKWLLTLRQKGETIVDLHTKINQHLQQRRKGNVSFYLSPDAVHPNETGHWLMAEYLLLAMHAPADAGSCNIDTLKNKIIQGDVANLNVGNAVVTFDWTSPLPMPMDKLWDEKSIALEKVRSRLNHYQLQVTGLIAPQYQLEANNVKVGVFTKADLEKGIDLLNSPTFPTVEASQKLLTLLKERRGLVYREWRGIIKGKKTSLKTAGRVKELNVTINNLRKPQKLSIKLSPIDKKTDDKKTDNKKSVDKKSGSKK</sequence>
<protein>
    <recommendedName>
        <fullName evidence="2">SGNH hydrolase-type esterase domain-containing protein</fullName>
    </recommendedName>
</protein>
<feature type="compositionally biased region" description="Basic and acidic residues" evidence="1">
    <location>
        <begin position="420"/>
        <end position="444"/>
    </location>
</feature>
<proteinExistence type="predicted"/>
<dbReference type="AlphaFoldDB" id="A0A3B1DXZ6"/>
<dbReference type="EMBL" id="UOGL01000437">
    <property type="protein sequence ID" value="VAX40410.1"/>
    <property type="molecule type" value="Genomic_DNA"/>
</dbReference>
<dbReference type="InterPro" id="IPR036514">
    <property type="entry name" value="SGNH_hydro_sf"/>
</dbReference>
<evidence type="ECO:0000256" key="1">
    <source>
        <dbReference type="SAM" id="MobiDB-lite"/>
    </source>
</evidence>
<evidence type="ECO:0000313" key="3">
    <source>
        <dbReference type="EMBL" id="VAX40410.1"/>
    </source>
</evidence>
<dbReference type="InterPro" id="IPR013830">
    <property type="entry name" value="SGNH_hydro"/>
</dbReference>
<dbReference type="GO" id="GO:0004622">
    <property type="term" value="F:phosphatidylcholine lysophospholipase activity"/>
    <property type="evidence" value="ECO:0007669"/>
    <property type="project" value="TreeGrafter"/>
</dbReference>
<accession>A0A3B1DXZ6</accession>
<reference evidence="3" key="1">
    <citation type="submission" date="2018-06" db="EMBL/GenBank/DDBJ databases">
        <authorList>
            <person name="Zhirakovskaya E."/>
        </authorList>
    </citation>
    <scope>NUCLEOTIDE SEQUENCE</scope>
</reference>
<evidence type="ECO:0000259" key="2">
    <source>
        <dbReference type="Pfam" id="PF13472"/>
    </source>
</evidence>
<dbReference type="Pfam" id="PF13472">
    <property type="entry name" value="Lipase_GDSL_2"/>
    <property type="match status" value="1"/>
</dbReference>
<gene>
    <name evidence="3" type="ORF">MNBD_PLANCTO02-368</name>
</gene>
<organism evidence="3">
    <name type="scientific">hydrothermal vent metagenome</name>
    <dbReference type="NCBI Taxonomy" id="652676"/>
    <lineage>
        <taxon>unclassified sequences</taxon>
        <taxon>metagenomes</taxon>
        <taxon>ecological metagenomes</taxon>
    </lineage>
</organism>
<feature type="domain" description="SGNH hydrolase-type esterase" evidence="2">
    <location>
        <begin position="39"/>
        <end position="240"/>
    </location>
</feature>
<dbReference type="PANTHER" id="PTHR30383:SF5">
    <property type="entry name" value="SGNH HYDROLASE-TYPE ESTERASE DOMAIN-CONTAINING PROTEIN"/>
    <property type="match status" value="1"/>
</dbReference>
<dbReference type="InterPro" id="IPR051532">
    <property type="entry name" value="Ester_Hydrolysis_Enzymes"/>
</dbReference>